<dbReference type="AlphaFoldDB" id="A0A6A6SCK3"/>
<evidence type="ECO:0000259" key="6">
    <source>
        <dbReference type="Pfam" id="PF00732"/>
    </source>
</evidence>
<feature type="domain" description="Glucose-methanol-choline oxidoreductase N-terminal" evidence="6">
    <location>
        <begin position="42"/>
        <end position="360"/>
    </location>
</feature>
<keyword evidence="4" id="KW-0285">Flavoprotein</keyword>
<dbReference type="InterPro" id="IPR000172">
    <property type="entry name" value="GMC_OxRdtase_N"/>
</dbReference>
<evidence type="ECO:0000256" key="3">
    <source>
        <dbReference type="PIRSR" id="PIRSR000137-1"/>
    </source>
</evidence>
<keyword evidence="4" id="KW-0274">FAD</keyword>
<feature type="binding site" evidence="4">
    <location>
        <begin position="601"/>
        <end position="602"/>
    </location>
    <ligand>
        <name>FAD</name>
        <dbReference type="ChEBI" id="CHEBI:57692"/>
    </ligand>
</feature>
<comment type="cofactor">
    <cofactor evidence="4">
        <name>FAD</name>
        <dbReference type="ChEBI" id="CHEBI:57692"/>
    </cofactor>
</comment>
<proteinExistence type="inferred from homology"/>
<dbReference type="OrthoDB" id="269227at2759"/>
<sequence>MRSALIAGALASPVFAAPFISSFKPTGVLGSSFGTPGDNRTFDYVVVGGGTAGLTIATRLVEHQAGSVAVIEAGSFYEITNGNTSEVPSTDGAYAGKGKKDWQPLIDWGYMTTPQAGVNNYSIHYTRGKTLGGSSARNYMAYQRGTVASYDMWADQVGDDSFRWESFKPFFEKSIHYTPPRDDLRFQNATPSIDDGTLGRDGPVSVIHPHYAQAFGTWATKGLSELGFPIIPGFLNGSLLGQSYATFTIDANSSLRDSSETAYLRSSLDDPAYTVYTNAMAKKILFNRNGTLKATGVVVDTQGFEYILSARKEVILTAGVFGSPQLLQVSGIGPADVLKEADVPLLLDLPGVGQNMQDHIYFGITHRVNAPTLSALQDPVFAAQQAGQFHKDGSGMYSNPTTDVLAWEKVPEHLRSSWNNGTLSVLSSNYPDDWPELEYISMSAYIGTQEDSRRGDPNDGFNYATLAVALCTPRSRGTVKISSPNTYDAPAINPNFLREQADVDVSVAGFKRAREFWATDAVAPFVVGDESYPGIQVESDAQILETIKESFNTIYHGSCTCAMGRSNDTMAVVDTEAKVFGVEGLRVIDASSFPLLPPGHPQSTVYAYAEKMACVISGKC</sequence>
<feature type="active site" description="Proton acceptor" evidence="3">
    <location>
        <position position="600"/>
    </location>
</feature>
<evidence type="ECO:0000256" key="2">
    <source>
        <dbReference type="ARBA" id="ARBA00023180"/>
    </source>
</evidence>
<dbReference type="PANTHER" id="PTHR11552:SF138">
    <property type="entry name" value="DEHYDROGENASE PKFF-RELATED"/>
    <property type="match status" value="1"/>
</dbReference>
<feature type="chain" id="PRO_5025620140" evidence="5">
    <location>
        <begin position="17"/>
        <end position="620"/>
    </location>
</feature>
<dbReference type="Gene3D" id="3.50.50.60">
    <property type="entry name" value="FAD/NAD(P)-binding domain"/>
    <property type="match status" value="1"/>
</dbReference>
<dbReference type="PIRSF" id="PIRSF000137">
    <property type="entry name" value="Alcohol_oxidase"/>
    <property type="match status" value="1"/>
</dbReference>
<dbReference type="SUPFAM" id="SSF54373">
    <property type="entry name" value="FAD-linked reductases, C-terminal domain"/>
    <property type="match status" value="1"/>
</dbReference>
<dbReference type="SUPFAM" id="SSF51905">
    <property type="entry name" value="FAD/NAD(P)-binding domain"/>
    <property type="match status" value="1"/>
</dbReference>
<dbReference type="Pfam" id="PF00732">
    <property type="entry name" value="GMC_oxred_N"/>
    <property type="match status" value="1"/>
</dbReference>
<dbReference type="Gene3D" id="3.30.560.10">
    <property type="entry name" value="Glucose Oxidase, domain 3"/>
    <property type="match status" value="1"/>
</dbReference>
<keyword evidence="2" id="KW-0325">Glycoprotein</keyword>
<name>A0A6A6SCK3_9PLEO</name>
<comment type="similarity">
    <text evidence="1">Belongs to the GMC oxidoreductase family.</text>
</comment>
<feature type="active site" description="Proton donor" evidence="3">
    <location>
        <position position="556"/>
    </location>
</feature>
<evidence type="ECO:0000313" key="8">
    <source>
        <dbReference type="EMBL" id="KAF2644128.1"/>
    </source>
</evidence>
<gene>
    <name evidence="8" type="ORF">P280DRAFT_504995</name>
</gene>
<dbReference type="Proteomes" id="UP000799753">
    <property type="component" value="Unassembled WGS sequence"/>
</dbReference>
<feature type="signal peptide" evidence="5">
    <location>
        <begin position="1"/>
        <end position="16"/>
    </location>
</feature>
<dbReference type="EMBL" id="MU006779">
    <property type="protein sequence ID" value="KAF2644128.1"/>
    <property type="molecule type" value="Genomic_DNA"/>
</dbReference>
<organism evidence="8 9">
    <name type="scientific">Massarina eburnea CBS 473.64</name>
    <dbReference type="NCBI Taxonomy" id="1395130"/>
    <lineage>
        <taxon>Eukaryota</taxon>
        <taxon>Fungi</taxon>
        <taxon>Dikarya</taxon>
        <taxon>Ascomycota</taxon>
        <taxon>Pezizomycotina</taxon>
        <taxon>Dothideomycetes</taxon>
        <taxon>Pleosporomycetidae</taxon>
        <taxon>Pleosporales</taxon>
        <taxon>Massarineae</taxon>
        <taxon>Massarinaceae</taxon>
        <taxon>Massarina</taxon>
    </lineage>
</organism>
<evidence type="ECO:0000256" key="1">
    <source>
        <dbReference type="ARBA" id="ARBA00010790"/>
    </source>
</evidence>
<keyword evidence="5" id="KW-0732">Signal</keyword>
<protein>
    <submittedName>
        <fullName evidence="8">Glucose-methanol-choline oxidoreductase</fullName>
    </submittedName>
</protein>
<dbReference type="GO" id="GO:0016614">
    <property type="term" value="F:oxidoreductase activity, acting on CH-OH group of donors"/>
    <property type="evidence" value="ECO:0007669"/>
    <property type="project" value="InterPro"/>
</dbReference>
<dbReference type="InterPro" id="IPR012132">
    <property type="entry name" value="GMC_OxRdtase"/>
</dbReference>
<reference evidence="8" key="1">
    <citation type="journal article" date="2020" name="Stud. Mycol.">
        <title>101 Dothideomycetes genomes: a test case for predicting lifestyles and emergence of pathogens.</title>
        <authorList>
            <person name="Haridas S."/>
            <person name="Albert R."/>
            <person name="Binder M."/>
            <person name="Bloem J."/>
            <person name="Labutti K."/>
            <person name="Salamov A."/>
            <person name="Andreopoulos B."/>
            <person name="Baker S."/>
            <person name="Barry K."/>
            <person name="Bills G."/>
            <person name="Bluhm B."/>
            <person name="Cannon C."/>
            <person name="Castanera R."/>
            <person name="Culley D."/>
            <person name="Daum C."/>
            <person name="Ezra D."/>
            <person name="Gonzalez J."/>
            <person name="Henrissat B."/>
            <person name="Kuo A."/>
            <person name="Liang C."/>
            <person name="Lipzen A."/>
            <person name="Lutzoni F."/>
            <person name="Magnuson J."/>
            <person name="Mondo S."/>
            <person name="Nolan M."/>
            <person name="Ohm R."/>
            <person name="Pangilinan J."/>
            <person name="Park H.-J."/>
            <person name="Ramirez L."/>
            <person name="Alfaro M."/>
            <person name="Sun H."/>
            <person name="Tritt A."/>
            <person name="Yoshinaga Y."/>
            <person name="Zwiers L.-H."/>
            <person name="Turgeon B."/>
            <person name="Goodwin S."/>
            <person name="Spatafora J."/>
            <person name="Crous P."/>
            <person name="Grigoriev I."/>
        </authorList>
    </citation>
    <scope>NUCLEOTIDE SEQUENCE</scope>
    <source>
        <strain evidence="8">CBS 473.64</strain>
    </source>
</reference>
<dbReference type="GO" id="GO:0050660">
    <property type="term" value="F:flavin adenine dinucleotide binding"/>
    <property type="evidence" value="ECO:0007669"/>
    <property type="project" value="InterPro"/>
</dbReference>
<evidence type="ECO:0000256" key="4">
    <source>
        <dbReference type="PIRSR" id="PIRSR000137-2"/>
    </source>
</evidence>
<keyword evidence="9" id="KW-1185">Reference proteome</keyword>
<dbReference type="InterPro" id="IPR036188">
    <property type="entry name" value="FAD/NAD-bd_sf"/>
</dbReference>
<accession>A0A6A6SCK3</accession>
<dbReference type="GO" id="GO:0044550">
    <property type="term" value="P:secondary metabolite biosynthetic process"/>
    <property type="evidence" value="ECO:0007669"/>
    <property type="project" value="TreeGrafter"/>
</dbReference>
<evidence type="ECO:0000256" key="5">
    <source>
        <dbReference type="SAM" id="SignalP"/>
    </source>
</evidence>
<evidence type="ECO:0000313" key="9">
    <source>
        <dbReference type="Proteomes" id="UP000799753"/>
    </source>
</evidence>
<dbReference type="PANTHER" id="PTHR11552">
    <property type="entry name" value="GLUCOSE-METHANOL-CHOLINE GMC OXIDOREDUCTASE"/>
    <property type="match status" value="1"/>
</dbReference>
<dbReference type="InterPro" id="IPR007867">
    <property type="entry name" value="GMC_OxRtase_C"/>
</dbReference>
<evidence type="ECO:0000259" key="7">
    <source>
        <dbReference type="Pfam" id="PF05199"/>
    </source>
</evidence>
<dbReference type="Pfam" id="PF05199">
    <property type="entry name" value="GMC_oxred_C"/>
    <property type="match status" value="1"/>
</dbReference>
<feature type="domain" description="Glucose-methanol-choline oxidoreductase C-terminal" evidence="7">
    <location>
        <begin position="473"/>
        <end position="609"/>
    </location>
</feature>